<reference evidence="2" key="1">
    <citation type="journal article" date="2014" name="Int. J. Syst. Evol. Microbiol.">
        <title>Complete genome sequence of Corynebacterium casei LMG S-19264T (=DSM 44701T), isolated from a smear-ripened cheese.</title>
        <authorList>
            <consortium name="US DOE Joint Genome Institute (JGI-PGF)"/>
            <person name="Walter F."/>
            <person name="Albersmeier A."/>
            <person name="Kalinowski J."/>
            <person name="Ruckert C."/>
        </authorList>
    </citation>
    <scope>NUCLEOTIDE SEQUENCE</scope>
    <source>
        <strain evidence="2">CGMCC 1.15758</strain>
    </source>
</reference>
<dbReference type="InterPro" id="IPR011604">
    <property type="entry name" value="PDDEXK-like_dom_sf"/>
</dbReference>
<dbReference type="Proteomes" id="UP000636949">
    <property type="component" value="Unassembled WGS sequence"/>
</dbReference>
<accession>A0A8J2Z4V6</accession>
<keyword evidence="2" id="KW-0540">Nuclease</keyword>
<protein>
    <submittedName>
        <fullName evidence="2">Endonuclease</fullName>
    </submittedName>
</protein>
<dbReference type="RefSeq" id="WP_117002647.1">
    <property type="nucleotide sequence ID" value="NZ_BMJS01000014.1"/>
</dbReference>
<dbReference type="GO" id="GO:0004519">
    <property type="term" value="F:endonuclease activity"/>
    <property type="evidence" value="ECO:0007669"/>
    <property type="project" value="UniProtKB-KW"/>
</dbReference>
<comment type="caution">
    <text evidence="2">The sequence shown here is derived from an EMBL/GenBank/DDBJ whole genome shotgun (WGS) entry which is preliminary data.</text>
</comment>
<organism evidence="2 3">
    <name type="scientific">Cysteiniphilum litorale</name>
    <dbReference type="NCBI Taxonomy" id="2056700"/>
    <lineage>
        <taxon>Bacteria</taxon>
        <taxon>Pseudomonadati</taxon>
        <taxon>Pseudomonadota</taxon>
        <taxon>Gammaproteobacteria</taxon>
        <taxon>Thiotrichales</taxon>
        <taxon>Fastidiosibacteraceae</taxon>
        <taxon>Cysteiniphilum</taxon>
    </lineage>
</organism>
<keyword evidence="2" id="KW-0378">Hydrolase</keyword>
<proteinExistence type="predicted"/>
<evidence type="ECO:0000313" key="2">
    <source>
        <dbReference type="EMBL" id="GGF98300.1"/>
    </source>
</evidence>
<evidence type="ECO:0000259" key="1">
    <source>
        <dbReference type="Pfam" id="PF12705"/>
    </source>
</evidence>
<sequence length="900" mass="103442">MLDAYKQLNDDQGISHYLGLLNQIDDKTIVITANTRLKDHLTAMYLDYARNEQQYVVLRDFCMSFDGWTDALYTHAQMIDSALPNLISDDEARFLLLSFLKDDADVFMPNAQQAKLVLGAWQLLQQWNLDIKVLESETANKNVRLFLRWIERYQNTLIEHNWIDKSRLITALLAKHEVLAKTFAHLDYQKIILVGFDTLTPQMEAFFAHCVSKLNITIANWTLVNTKSKLQITEYLEDQLEIQKVAKAVFELSQSKPQATIGVIVPDLQTQFSTLIDAFDQYFIAAEIKQNPLLDNSSREYTISGGESLLYQGIVYQLMLWLKMSKTLSYDDIKLMLSSNYLKGHADYKAQRYQKLQSLKSKVPESIEFAKLVKLKLFTDDCDPILLEVITQMLRFHNSQKQEGKITAFAFIEKLKEALVILGYLDHCKLTSIEHQALAQFYKLLNKLIMLTRLEIKLEFNQWLIELQTLASNTLFQTETTTNPRVHILGMLEATEVYFDHLFVIRMNDSNWPSLANMNPYLPLSLQRSHSMPHSSVERELQFAKTITKRLTKQAQHIHFSYALLNNAKIQMCSPLVMSLAAIDYDHTKLDYKRNDEVHFDVFEDSSLQAMTIEACQTLKGGSQVFKNFAECPYRAALIHRLHLDADKAHKPILSALEKGVIIHHVLEQIWRELRTSGNLSNMPKDVLIQKVAQHVQSALNMHVALINMLPQLIKEVEILRLQEVIIQWLDYERSRQEPFEVLALEKELKCVIAGVTLKLRLDRIDLLKDNHTVVIDYKTSKSYQISDLLKSPITESQLPLYAIYENADAVAVATVNGAKIGLQSISSINDWIQEGEPKAYPAKKISEDAPQNYTALKHYWQRQLDEQMSGFVAGESMLTPSAASCQYCEFAIVCRMSYF</sequence>
<dbReference type="NCBIfam" id="TIGR03623">
    <property type="entry name" value="probable DNA repair protein"/>
    <property type="match status" value="1"/>
</dbReference>
<dbReference type="InterPro" id="IPR019925">
    <property type="entry name" value="DNA_repair_protein_predicted"/>
</dbReference>
<gene>
    <name evidence="2" type="ORF">GCM10010995_14420</name>
</gene>
<feature type="domain" description="PD-(D/E)XK endonuclease-like" evidence="1">
    <location>
        <begin position="627"/>
        <end position="896"/>
    </location>
</feature>
<dbReference type="Pfam" id="PF12705">
    <property type="entry name" value="PDDEXK_1"/>
    <property type="match status" value="1"/>
</dbReference>
<keyword evidence="3" id="KW-1185">Reference proteome</keyword>
<name>A0A8J2Z4V6_9GAMM</name>
<dbReference type="OrthoDB" id="9761147at2"/>
<dbReference type="EMBL" id="BMJS01000014">
    <property type="protein sequence ID" value="GGF98300.1"/>
    <property type="molecule type" value="Genomic_DNA"/>
</dbReference>
<dbReference type="Gene3D" id="3.90.320.10">
    <property type="match status" value="1"/>
</dbReference>
<dbReference type="InterPro" id="IPR038726">
    <property type="entry name" value="PDDEXK_AddAB-type"/>
</dbReference>
<dbReference type="AlphaFoldDB" id="A0A8J2Z4V6"/>
<keyword evidence="2" id="KW-0255">Endonuclease</keyword>
<dbReference type="SUPFAM" id="SSF52540">
    <property type="entry name" value="P-loop containing nucleoside triphosphate hydrolases"/>
    <property type="match status" value="1"/>
</dbReference>
<reference evidence="2" key="2">
    <citation type="submission" date="2020-09" db="EMBL/GenBank/DDBJ databases">
        <authorList>
            <person name="Sun Q."/>
            <person name="Zhou Y."/>
        </authorList>
    </citation>
    <scope>NUCLEOTIDE SEQUENCE</scope>
    <source>
        <strain evidence="2">CGMCC 1.15758</strain>
    </source>
</reference>
<dbReference type="InterPro" id="IPR027417">
    <property type="entry name" value="P-loop_NTPase"/>
</dbReference>
<evidence type="ECO:0000313" key="3">
    <source>
        <dbReference type="Proteomes" id="UP000636949"/>
    </source>
</evidence>